<dbReference type="InterPro" id="IPR027417">
    <property type="entry name" value="P-loop_NTPase"/>
</dbReference>
<accession>A0A0J6WP62</accession>
<dbReference type="Proteomes" id="UP000036503">
    <property type="component" value="Unassembled WGS sequence"/>
</dbReference>
<dbReference type="OrthoDB" id="9791904at2"/>
<keyword evidence="4" id="KW-1185">Reference proteome</keyword>
<reference evidence="3 4" key="1">
    <citation type="submission" date="2015-06" db="EMBL/GenBank/DDBJ databases">
        <title>Draft genome sequence of beer spoilage bacterium Megasphaera cerevisiae type strain 20462.</title>
        <authorList>
            <person name="Kutumbaka K."/>
            <person name="Pasmowitz J."/>
            <person name="Mategko J."/>
            <person name="Reyes D."/>
            <person name="Friedrich A."/>
            <person name="Han S."/>
            <person name="Martens-Habbena W."/>
            <person name="Neal-McKinney J."/>
            <person name="Janagama H.K."/>
            <person name="Nadala C."/>
            <person name="Samadpour M."/>
        </authorList>
    </citation>
    <scope>NUCLEOTIDE SEQUENCE [LARGE SCALE GENOMIC DNA]</scope>
    <source>
        <strain evidence="3 4">DSM 20462</strain>
    </source>
</reference>
<keyword evidence="1" id="KW-0175">Coiled coil</keyword>
<dbReference type="EMBL" id="LEKT01000104">
    <property type="protein sequence ID" value="KMO85175.1"/>
    <property type="molecule type" value="Genomic_DNA"/>
</dbReference>
<sequence length="432" mass="47821">MTVKINSFEIENVKRVKAIQLEPTANGLTVLGGKNGQGKTSVLDAIAWALGGDKKKPSQAARTGSTIPPHIHIELSNGLVVERKGKNSELKVFDPSGQKGGQKLLNEFIEQLALDLPNFMSLNGRDKANTLLRIIGIGDELTQLDREEQTLSNQRLEVGRIAKKKKGSAEELPYYEDAPDETISASDLIKQQQAILAKNGENQRKRDNVQKISESFQTLSTQVTELRRQLAEKESLLDQMDIDLATAKTSAADLHDENTAELEENISNIDKINIKVRANQDKKRAVSEAEETEAQYKELSKAIEDKRTEKINLLNGASLPLPDLSVKDGELTYKDQAWDCMSASEQLKVATAIIRQLNPNCGFVLMDKLEQMDVDTMKEFGAWLEQEGLQVIATRVTAGDDCSIIIEDGYIKGQEQPIVDAAPKPTWQPGKF</sequence>
<dbReference type="RefSeq" id="WP_048515651.1">
    <property type="nucleotide sequence ID" value="NZ_FUXD01000029.1"/>
</dbReference>
<dbReference type="PATRIC" id="fig|1122219.3.peg.398"/>
<gene>
    <name evidence="3" type="ORF">AB840_15130</name>
</gene>
<dbReference type="Gene3D" id="3.40.50.300">
    <property type="entry name" value="P-loop containing nucleotide triphosphate hydrolases"/>
    <property type="match status" value="1"/>
</dbReference>
<evidence type="ECO:0000256" key="1">
    <source>
        <dbReference type="SAM" id="Coils"/>
    </source>
</evidence>
<dbReference type="GO" id="GO:0016887">
    <property type="term" value="F:ATP hydrolysis activity"/>
    <property type="evidence" value="ECO:0007669"/>
    <property type="project" value="InterPro"/>
</dbReference>
<dbReference type="SUPFAM" id="SSF52540">
    <property type="entry name" value="P-loop containing nucleoside triphosphate hydrolases"/>
    <property type="match status" value="1"/>
</dbReference>
<dbReference type="InParanoid" id="A0A0J6WP62"/>
<feature type="domain" description="Rad50/SbcC-type AAA" evidence="2">
    <location>
        <begin position="9"/>
        <end position="304"/>
    </location>
</feature>
<dbReference type="AlphaFoldDB" id="A0A0J6WP62"/>
<comment type="caution">
    <text evidence="3">The sequence shown here is derived from an EMBL/GenBank/DDBJ whole genome shotgun (WGS) entry which is preliminary data.</text>
</comment>
<proteinExistence type="predicted"/>
<evidence type="ECO:0000313" key="4">
    <source>
        <dbReference type="Proteomes" id="UP000036503"/>
    </source>
</evidence>
<dbReference type="GO" id="GO:0006302">
    <property type="term" value="P:double-strand break repair"/>
    <property type="evidence" value="ECO:0007669"/>
    <property type="project" value="InterPro"/>
</dbReference>
<evidence type="ECO:0000313" key="3">
    <source>
        <dbReference type="EMBL" id="KMO85175.1"/>
    </source>
</evidence>
<name>A0A0J6WP62_9FIRM</name>
<protein>
    <submittedName>
        <fullName evidence="3">Chromosome segregation protein SMC</fullName>
    </submittedName>
</protein>
<dbReference type="Pfam" id="PF13476">
    <property type="entry name" value="AAA_23"/>
    <property type="match status" value="1"/>
</dbReference>
<organism evidence="3 4">
    <name type="scientific">Megasphaera cerevisiae DSM 20462</name>
    <dbReference type="NCBI Taxonomy" id="1122219"/>
    <lineage>
        <taxon>Bacteria</taxon>
        <taxon>Bacillati</taxon>
        <taxon>Bacillota</taxon>
        <taxon>Negativicutes</taxon>
        <taxon>Veillonellales</taxon>
        <taxon>Veillonellaceae</taxon>
        <taxon>Megasphaera</taxon>
    </lineage>
</organism>
<feature type="coiled-coil region" evidence="1">
    <location>
        <begin position="216"/>
        <end position="243"/>
    </location>
</feature>
<feature type="coiled-coil region" evidence="1">
    <location>
        <begin position="275"/>
        <end position="309"/>
    </location>
</feature>
<evidence type="ECO:0000259" key="2">
    <source>
        <dbReference type="Pfam" id="PF13476"/>
    </source>
</evidence>
<dbReference type="InterPro" id="IPR038729">
    <property type="entry name" value="Rad50/SbcC_AAA"/>
</dbReference>